<sequence>MGNNVIQKGIKIELSGKDRRLIFDLNSFVELEEDYGDIQEAFNQLQKMNFKAIRKLLHAALLHENLTETEVGNLIDMSNMSTVMSKITEAFKTSLPDVHEDEVKNKQASPKNN</sequence>
<dbReference type="Proteomes" id="UP000448943">
    <property type="component" value="Unassembled WGS sequence"/>
</dbReference>
<dbReference type="AlphaFoldDB" id="A0A6N9Q7Y8"/>
<accession>A0A6N9Q7Y8</accession>
<protein>
    <recommendedName>
        <fullName evidence="3">Phage tail assembly chaperone protein, TAC</fullName>
    </recommendedName>
</protein>
<evidence type="ECO:0000313" key="1">
    <source>
        <dbReference type="EMBL" id="NBI30734.1"/>
    </source>
</evidence>
<proteinExistence type="predicted"/>
<reference evidence="1 2" key="1">
    <citation type="submission" date="2019-01" db="EMBL/GenBank/DDBJ databases">
        <title>Chengkuizengella sp. nov., isolated from deep-sea sediment of East Pacific Ocean.</title>
        <authorList>
            <person name="Yang J."/>
            <person name="Lai Q."/>
            <person name="Shao Z."/>
        </authorList>
    </citation>
    <scope>NUCLEOTIDE SEQUENCE [LARGE SCALE GENOMIC DNA]</scope>
    <source>
        <strain evidence="1 2">YPA3-1-1</strain>
    </source>
</reference>
<evidence type="ECO:0000313" key="2">
    <source>
        <dbReference type="Proteomes" id="UP000448943"/>
    </source>
</evidence>
<evidence type="ECO:0008006" key="3">
    <source>
        <dbReference type="Google" id="ProtNLM"/>
    </source>
</evidence>
<comment type="caution">
    <text evidence="1">The sequence shown here is derived from an EMBL/GenBank/DDBJ whole genome shotgun (WGS) entry which is preliminary data.</text>
</comment>
<gene>
    <name evidence="1" type="ORF">ERL59_17425</name>
</gene>
<dbReference type="EMBL" id="SIJB01000038">
    <property type="protein sequence ID" value="NBI30734.1"/>
    <property type="molecule type" value="Genomic_DNA"/>
</dbReference>
<dbReference type="RefSeq" id="WP_160647548.1">
    <property type="nucleotide sequence ID" value="NZ_SIJB01000038.1"/>
</dbReference>
<name>A0A6N9Q7Y8_9BACL</name>
<organism evidence="1 2">
    <name type="scientific">Chengkuizengella marina</name>
    <dbReference type="NCBI Taxonomy" id="2507566"/>
    <lineage>
        <taxon>Bacteria</taxon>
        <taxon>Bacillati</taxon>
        <taxon>Bacillota</taxon>
        <taxon>Bacilli</taxon>
        <taxon>Bacillales</taxon>
        <taxon>Paenibacillaceae</taxon>
        <taxon>Chengkuizengella</taxon>
    </lineage>
</organism>
<keyword evidence="2" id="KW-1185">Reference proteome</keyword>
<dbReference type="OrthoDB" id="1801573at2"/>